<dbReference type="RefSeq" id="WP_018474853.1">
    <property type="nucleotide sequence ID" value="NZ_BMWX01000004.1"/>
</dbReference>
<proteinExistence type="predicted"/>
<dbReference type="GO" id="GO:0016788">
    <property type="term" value="F:hydrolase activity, acting on ester bonds"/>
    <property type="evidence" value="ECO:0007669"/>
    <property type="project" value="UniProtKB-ARBA"/>
</dbReference>
<feature type="signal peptide" evidence="1">
    <location>
        <begin position="1"/>
        <end position="25"/>
    </location>
</feature>
<evidence type="ECO:0000256" key="1">
    <source>
        <dbReference type="SAM" id="SignalP"/>
    </source>
</evidence>
<keyword evidence="3" id="KW-1185">Reference proteome</keyword>
<dbReference type="Proteomes" id="UP000619457">
    <property type="component" value="Unassembled WGS sequence"/>
</dbReference>
<evidence type="ECO:0000313" key="3">
    <source>
        <dbReference type="Proteomes" id="UP000619457"/>
    </source>
</evidence>
<name>A0A918Q2P9_9BACT</name>
<dbReference type="InterPro" id="IPR036514">
    <property type="entry name" value="SGNH_hydro_sf"/>
</dbReference>
<feature type="chain" id="PRO_5037180385" description="GDSL-like Lipase/Acylhydrolase" evidence="1">
    <location>
        <begin position="26"/>
        <end position="490"/>
    </location>
</feature>
<keyword evidence="1" id="KW-0732">Signal</keyword>
<organism evidence="2 3">
    <name type="scientific">Echinicola pacifica</name>
    <dbReference type="NCBI Taxonomy" id="346377"/>
    <lineage>
        <taxon>Bacteria</taxon>
        <taxon>Pseudomonadati</taxon>
        <taxon>Bacteroidota</taxon>
        <taxon>Cytophagia</taxon>
        <taxon>Cytophagales</taxon>
        <taxon>Cyclobacteriaceae</taxon>
        <taxon>Echinicola</taxon>
    </lineage>
</organism>
<gene>
    <name evidence="2" type="ORF">GCM10007049_26340</name>
</gene>
<dbReference type="PROSITE" id="PS51257">
    <property type="entry name" value="PROKAR_LIPOPROTEIN"/>
    <property type="match status" value="1"/>
</dbReference>
<reference evidence="2" key="2">
    <citation type="submission" date="2020-09" db="EMBL/GenBank/DDBJ databases">
        <authorList>
            <person name="Sun Q."/>
            <person name="Kim S."/>
        </authorList>
    </citation>
    <scope>NUCLEOTIDE SEQUENCE</scope>
    <source>
        <strain evidence="2">KCTC 12368</strain>
    </source>
</reference>
<reference evidence="2" key="1">
    <citation type="journal article" date="2014" name="Int. J. Syst. Evol. Microbiol.">
        <title>Complete genome sequence of Corynebacterium casei LMG S-19264T (=DSM 44701T), isolated from a smear-ripened cheese.</title>
        <authorList>
            <consortium name="US DOE Joint Genome Institute (JGI-PGF)"/>
            <person name="Walter F."/>
            <person name="Albersmeier A."/>
            <person name="Kalinowski J."/>
            <person name="Ruckert C."/>
        </authorList>
    </citation>
    <scope>NUCLEOTIDE SEQUENCE</scope>
    <source>
        <strain evidence="2">KCTC 12368</strain>
    </source>
</reference>
<dbReference type="AlphaFoldDB" id="A0A918Q2P9"/>
<accession>A0A918Q2P9</accession>
<evidence type="ECO:0000313" key="2">
    <source>
        <dbReference type="EMBL" id="GGZ31749.1"/>
    </source>
</evidence>
<dbReference type="Gene3D" id="3.40.50.1110">
    <property type="entry name" value="SGNH hydrolase"/>
    <property type="match status" value="1"/>
</dbReference>
<protein>
    <recommendedName>
        <fullName evidence="4">GDSL-like Lipase/Acylhydrolase</fullName>
    </recommendedName>
</protein>
<dbReference type="EMBL" id="BMWX01000004">
    <property type="protein sequence ID" value="GGZ31749.1"/>
    <property type="molecule type" value="Genomic_DNA"/>
</dbReference>
<sequence length="490" mass="51299">MTINYKTIYLTAVAALAFSCQYEFPAVPDNEPSPGNADFSKMINVGNSLTAGLMDGALYNRSQQNSFAIILAAQLEAVGGGSYNVPSINSENGYFAMGPNGPLGRLTLVTNSQTGAIGPQPIGAGDLPSAYTGDKASLNNFGVPGITIGQALTPLTGGPASTSNAAYNPLYARFASAPGQSTIIGDAAMALADGGSFFTFWLGANDVLGYAITGAANPTILTSDSDFQERLTLALNTLLSANESANGVVMNIPGIETLPYFNLVPYNAIPLTQAEANQLNQGYTAYNAGLGQALLAGFISEEEKNYRTIEFIAGNNSFVIEDESLTNLTALGLPSIRQSKKTDKTTLPLSQALGQPSADYPNGQRGLSFPVEDSYILIPDEQVQVNTKISTFNGYIAAAVSAHQDRLILVDIAAFMQEVAAGTIKSNGVSLNASIVPPNGGISTDGIHPNGRAHAFITNLVIDGINAKWQANILKINPNAYIGNDLPVVR</sequence>
<comment type="caution">
    <text evidence="2">The sequence shown here is derived from an EMBL/GenBank/DDBJ whole genome shotgun (WGS) entry which is preliminary data.</text>
</comment>
<dbReference type="SUPFAM" id="SSF52266">
    <property type="entry name" value="SGNH hydrolase"/>
    <property type="match status" value="2"/>
</dbReference>
<evidence type="ECO:0008006" key="4">
    <source>
        <dbReference type="Google" id="ProtNLM"/>
    </source>
</evidence>